<comment type="caution">
    <text evidence="1">The sequence shown here is derived from an EMBL/GenBank/DDBJ whole genome shotgun (WGS) entry which is preliminary data.</text>
</comment>
<evidence type="ECO:0000313" key="2">
    <source>
        <dbReference type="Proteomes" id="UP000465112"/>
    </source>
</evidence>
<sequence length="115" mass="12901">MKVSADFSLLHMTVFSFWDSCWWCLTGRARYRHGFTSRGSADQKWEWESGVTVSNGAPGLRLWSSTLAAPTENHTESDCLLRSCRGIEKEDEHDPAEAVEIDLAAETDHLTNLGL</sequence>
<dbReference type="Proteomes" id="UP000465112">
    <property type="component" value="Chromosome 5"/>
</dbReference>
<evidence type="ECO:0000313" key="1">
    <source>
        <dbReference type="EMBL" id="KAF1390248.1"/>
    </source>
</evidence>
<name>A0A6A5FCS1_PERFL</name>
<dbReference type="EMBL" id="VHII01000005">
    <property type="protein sequence ID" value="KAF1390248.1"/>
    <property type="molecule type" value="Genomic_DNA"/>
</dbReference>
<proteinExistence type="predicted"/>
<organism evidence="1 2">
    <name type="scientific">Perca fluviatilis</name>
    <name type="common">European perch</name>
    <dbReference type="NCBI Taxonomy" id="8168"/>
    <lineage>
        <taxon>Eukaryota</taxon>
        <taxon>Metazoa</taxon>
        <taxon>Chordata</taxon>
        <taxon>Craniata</taxon>
        <taxon>Vertebrata</taxon>
        <taxon>Euteleostomi</taxon>
        <taxon>Actinopterygii</taxon>
        <taxon>Neopterygii</taxon>
        <taxon>Teleostei</taxon>
        <taxon>Neoteleostei</taxon>
        <taxon>Acanthomorphata</taxon>
        <taxon>Eupercaria</taxon>
        <taxon>Perciformes</taxon>
        <taxon>Percoidei</taxon>
        <taxon>Percidae</taxon>
        <taxon>Percinae</taxon>
        <taxon>Perca</taxon>
    </lineage>
</organism>
<gene>
    <name evidence="1" type="ORF">PFLUV_G00056100</name>
</gene>
<dbReference type="AlphaFoldDB" id="A0A6A5FCS1"/>
<reference evidence="1 2" key="1">
    <citation type="submission" date="2019-06" db="EMBL/GenBank/DDBJ databases">
        <title>A chromosome-scale genome assembly of the European perch, Perca fluviatilis.</title>
        <authorList>
            <person name="Roques C."/>
            <person name="Zahm M."/>
            <person name="Cabau C."/>
            <person name="Klopp C."/>
            <person name="Bouchez O."/>
            <person name="Donnadieu C."/>
            <person name="Kuhl H."/>
            <person name="Gislard M."/>
            <person name="Guendouz S."/>
            <person name="Journot L."/>
            <person name="Haffray P."/>
            <person name="Bestin A."/>
            <person name="Morvezen R."/>
            <person name="Feron R."/>
            <person name="Wen M."/>
            <person name="Jouanno E."/>
            <person name="Herpin A."/>
            <person name="Schartl M."/>
            <person name="Postlethwait J."/>
            <person name="Schaerlinger B."/>
            <person name="Chardard D."/>
            <person name="Lecocq T."/>
            <person name="Poncet C."/>
            <person name="Jaffrelo L."/>
            <person name="Lampietro C."/>
            <person name="Guiguen Y."/>
        </authorList>
    </citation>
    <scope>NUCLEOTIDE SEQUENCE [LARGE SCALE GENOMIC DNA]</scope>
    <source>
        <tissue evidence="1">Blood</tissue>
    </source>
</reference>
<protein>
    <submittedName>
        <fullName evidence="1">Uncharacterized protein</fullName>
    </submittedName>
</protein>
<accession>A0A6A5FCS1</accession>
<keyword evidence="2" id="KW-1185">Reference proteome</keyword>